<evidence type="ECO:0000259" key="1">
    <source>
        <dbReference type="PROSITE" id="PS50824"/>
    </source>
</evidence>
<name>A0A0S7EUR8_9TELE</name>
<dbReference type="EMBL" id="GBYX01474918">
    <property type="protein sequence ID" value="JAO06752.1"/>
    <property type="molecule type" value="Transcribed_RNA"/>
</dbReference>
<organism evidence="2">
    <name type="scientific">Poeciliopsis prolifica</name>
    <name type="common">blackstripe livebearer</name>
    <dbReference type="NCBI Taxonomy" id="188132"/>
    <lineage>
        <taxon>Eukaryota</taxon>
        <taxon>Metazoa</taxon>
        <taxon>Chordata</taxon>
        <taxon>Craniata</taxon>
        <taxon>Vertebrata</taxon>
        <taxon>Euteleostomi</taxon>
        <taxon>Actinopterygii</taxon>
        <taxon>Neopterygii</taxon>
        <taxon>Teleostei</taxon>
        <taxon>Neoteleostei</taxon>
        <taxon>Acanthomorphata</taxon>
        <taxon>Ovalentaria</taxon>
        <taxon>Atherinomorphae</taxon>
        <taxon>Cyprinodontiformes</taxon>
        <taxon>Poeciliidae</taxon>
        <taxon>Poeciliinae</taxon>
        <taxon>Poeciliopsis</taxon>
    </lineage>
</organism>
<dbReference type="AlphaFoldDB" id="A0A0S7EUR8"/>
<feature type="domain" description="Pyrin" evidence="1">
    <location>
        <begin position="72"/>
        <end position="130"/>
    </location>
</feature>
<dbReference type="Pfam" id="PF02758">
    <property type="entry name" value="PYRIN"/>
    <property type="match status" value="1"/>
</dbReference>
<dbReference type="SMART" id="SM01289">
    <property type="entry name" value="PYRIN"/>
    <property type="match status" value="1"/>
</dbReference>
<dbReference type="PROSITE" id="PS50824">
    <property type="entry name" value="DAPIN"/>
    <property type="match status" value="1"/>
</dbReference>
<accession>A0A0S7EUR8</accession>
<dbReference type="Gene3D" id="1.10.533.10">
    <property type="entry name" value="Death Domain, Fas"/>
    <property type="match status" value="1"/>
</dbReference>
<reference evidence="2" key="1">
    <citation type="submission" date="2014-12" db="EMBL/GenBank/DDBJ databases">
        <title>Parallel Evolution in Life History Adaptation Evident in the Tissue-Specific Poeciliopsis prolifica transcriptome.</title>
        <authorList>
            <person name="Jue N.K."/>
            <person name="Foley R.J."/>
            <person name="Obergfell C."/>
            <person name="Reznick D.N."/>
            <person name="O'Neill R.J."/>
            <person name="O'Neill M.J."/>
        </authorList>
    </citation>
    <scope>NUCLEOTIDE SEQUENCE</scope>
</reference>
<dbReference type="InterPro" id="IPR004020">
    <property type="entry name" value="DAPIN"/>
</dbReference>
<feature type="non-terminal residue" evidence="2">
    <location>
        <position position="1"/>
    </location>
</feature>
<gene>
    <name evidence="2" type="primary">PPUP7550</name>
</gene>
<dbReference type="SUPFAM" id="SSF47986">
    <property type="entry name" value="DEATH domain"/>
    <property type="match status" value="1"/>
</dbReference>
<proteinExistence type="predicted"/>
<sequence>IKAQIKSMLVKLEPSGSSSFVQKIRTEEQADFWPSVCPPGDKNAVSFHLYVKQENLELFMSFQRKRIDPVGLFLKESKLWLKTTLEKLNNRELRYFHWFLQTADGFKPITRSRLQHADRLDTVDLMLQTYPTNYKKVTQKIMEKVNSHRKHVNTSFCIYKYRCIMFGLVELLSKLIMSSSI</sequence>
<dbReference type="InterPro" id="IPR011029">
    <property type="entry name" value="DEATH-like_dom_sf"/>
</dbReference>
<evidence type="ECO:0000313" key="2">
    <source>
        <dbReference type="EMBL" id="JAO06752.1"/>
    </source>
</evidence>
<protein>
    <submittedName>
        <fullName evidence="2">PPUP7550</fullName>
    </submittedName>
</protein>